<accession>M4H1W6</accession>
<sequence length="1760" mass="197220">MVKLTTLLLLLILVVPDVPAKYVDYSFQLVSSEDGRVSSSSGDLNEGLLVVSATNDGENKYGTLAYDEHFDFPIYRTIAIACRNMDFGTAVEFYPVSKSNFFGLDTEIKFNDIASFPYFSQCFGMESTWDSCQSRSLDQDFNKLLGLKCLPKVAPVVYNSLSILVDVPSNVVISDFYSKFSLDTPSKGDKMLYVMNIQYAPQDFCEIKGLKSLFTLQIAYRLASRDRIAGEDQAQSIASFPVLSSKNHKYKWDTSDRSRLSLQDPWTPNDLPPYLGNGLVAPIYFCQNQSLAFGPYNPNKHILNCTQTNTVIDIHSAMSGGLDKTEIVTKLCSGTSKCQIFLNDLSIEYSCTSNYSYEFSLDSDTYPVPETFGVISNWIKDKTIGYGLLKLDVNFKGTVVKSGYVKFTNSESCNFFCAMLGYKVCIKRAGISIPEMESVMDFKVQRSQGDNDGDYFILNYSEEYPTNDSAMVALLTCRPDDYFWSDNLSMVVNKTTNYLSLALDAEQNQLYTIALPSEYDDYIRLDESDYEKLSQQIKTMGNTICQEMGFREAFNVSITNTTLPDNTCIYLAERRFWHMENHVCDLMNIFQGIGVDGKYWEVDFWEMMNNTGISCKNIFVISLECSPDVLPVGEIVLSVFAADIWYINYDTYLLIGSHISDDGVKFRGPVCESPEITHTVAEGVCQRAGFKQVWQVLTLASLLDYQENSPWLILYRTSMYYQMGSGLMEVHDLAAGNFTKNTCDLEQIVVLSCIGTYAPYRLKDFFKQDVNEYYYRIPEYKVQGRTALICSDSDVGFLDGYCAESIISYYDLYHYKSNNSFSHRELIEMLNLANSNNSNVQEKLQIMENLESGLYVECGTEGECEWQIKNCSTFLAVSCVKANKDDDGPILVTDSSTFFETFANLDNLVEDLTSNFGTVAGSVREYSRFTGVKSVSLPYLIICDPMWEMESSVTEACRSGGFLDYANLTYVLGCSSCWPDRLNDGKVVLFYDKLNLETWTKLNSISEFTIWDDYYEYSYQTRVTCQGSRLALLNSDDKVSQGYPVMLEYDSSGSVDAASPVLITNFDQANGLCRTFRGNGAFWFSEPETFNSSLLDGAGILSSSVLNGELHCGRCFYNPEHFGDCSFSTVSSSDEPKGVYLECLESEDEELNEDLASTFLNFSKGFFSVGGFNWASNEFELCAEHGMTLDGVKWLLSWFDVDLTTINSFILHPSANITNSFAVFCQETQREDTHCAFKSISECNGWTIEVVFNQHLENIELVDDILYVPDQVPVCADNFTDHLAANFCWIFGYNKGGYLSTPLVNDSSATINCSTDSCQFATSTCSSGALPKGVYLECLEPEDEELCKDLASTFLNFSKGFFSVGGFNWAGNEFALCAEHGMTLDGVKWLLSWFDVDLTTINSFILHPSANTTNSFAVFCQETQRGDTHCAFKSISECNGWTIEVVFNQHLENIELVDDILYVPDQVPVCADNFTDHLAANFCWIFGYNKGGFSSTPLVNDSSATINCSTASCQFVTRTCSSGALVRLNCQDIKNIISYTFIEGYDESPRGASGLLGVLWNDSDQPRVLYINPPRVTNSTAVYLCEALGYSPLGGTLRESPDDITHKDDILVLKLDCPISFSDRYFPSIETVTGDEANWYSPVILACEYQTSDIRFTWEKANSSVGKANMILRAQYHIIYLNGSVLEVSGAVELSDKTDKDLLCRTAGASKYNDYYITQGTAVVASDFQCLSDPVENMTKDCTYQVNYNFAGFDPLSMEI</sequence>
<reference evidence="2" key="1">
    <citation type="submission" date="2012-02" db="EMBL/GenBank/DDBJ databases">
        <title>The genome of the ctenophore, Pleurobrachia bachei.</title>
        <authorList>
            <person name="Kohn A.B."/>
            <person name="Citarella M."/>
            <person name="Moroz L.L."/>
        </authorList>
    </citation>
    <scope>NUCLEOTIDE SEQUENCE</scope>
</reference>
<evidence type="ECO:0000313" key="2">
    <source>
        <dbReference type="EMBL" id="AFK75470.1"/>
    </source>
</evidence>
<feature type="signal peptide" evidence="1">
    <location>
        <begin position="1"/>
        <end position="20"/>
    </location>
</feature>
<keyword evidence="1" id="KW-0732">Signal</keyword>
<feature type="chain" id="PRO_5004053487" evidence="1">
    <location>
        <begin position="21"/>
        <end position="1760"/>
    </location>
</feature>
<proteinExistence type="evidence at transcript level"/>
<dbReference type="EMBL" id="JQ700370">
    <property type="protein sequence ID" value="AFK75470.1"/>
    <property type="molecule type" value="mRNA"/>
</dbReference>
<name>M4H1W6_PLEBA</name>
<protein>
    <submittedName>
        <fullName evidence="2">Putative secretory peptide-60</fullName>
    </submittedName>
</protein>
<evidence type="ECO:0000256" key="1">
    <source>
        <dbReference type="SAM" id="SignalP"/>
    </source>
</evidence>
<organism evidence="2">
    <name type="scientific">Pleurobrachia bachei</name>
    <name type="common">Sea gooseberry</name>
    <dbReference type="NCBI Taxonomy" id="34499"/>
    <lineage>
        <taxon>Eukaryota</taxon>
        <taxon>Metazoa</taxon>
        <taxon>Ctenophora</taxon>
        <taxon>Tentaculata</taxon>
        <taxon>Cydippida</taxon>
        <taxon>Pleurobrachiidae</taxon>
        <taxon>Pleurobrachia</taxon>
    </lineage>
</organism>